<feature type="region of interest" description="Disordered" evidence="10">
    <location>
        <begin position="116"/>
        <end position="155"/>
    </location>
</feature>
<dbReference type="InterPro" id="IPR050090">
    <property type="entry name" value="Tyrosine_recombinase_XerCD"/>
</dbReference>
<dbReference type="PROSITE" id="PS51898">
    <property type="entry name" value="TYR_RECOMBINASE"/>
    <property type="match status" value="1"/>
</dbReference>
<keyword evidence="5 9" id="KW-0229">DNA integration</keyword>
<feature type="active site" description="O-(3'-phospho-DNA)-tyrosine intermediate" evidence="9">
    <location>
        <position position="337"/>
    </location>
</feature>
<evidence type="ECO:0000256" key="7">
    <source>
        <dbReference type="ARBA" id="ARBA00023172"/>
    </source>
</evidence>
<dbReference type="InterPro" id="IPR002104">
    <property type="entry name" value="Integrase_catalytic"/>
</dbReference>
<evidence type="ECO:0000256" key="4">
    <source>
        <dbReference type="ARBA" id="ARBA00022829"/>
    </source>
</evidence>
<protein>
    <recommendedName>
        <fullName evidence="9">Tyrosine recombinase XerC</fullName>
    </recommendedName>
</protein>
<reference evidence="13" key="1">
    <citation type="journal article" date="2020" name="Biotechnol. Biofuels">
        <title>New insights from the biogas microbiome by comprehensive genome-resolved metagenomics of nearly 1600 species originating from multiple anaerobic digesters.</title>
        <authorList>
            <person name="Campanaro S."/>
            <person name="Treu L."/>
            <person name="Rodriguez-R L.M."/>
            <person name="Kovalovszki A."/>
            <person name="Ziels R.M."/>
            <person name="Maus I."/>
            <person name="Zhu X."/>
            <person name="Kougias P.G."/>
            <person name="Basile A."/>
            <person name="Luo G."/>
            <person name="Schluter A."/>
            <person name="Konstantinidis K.T."/>
            <person name="Angelidaki I."/>
        </authorList>
    </citation>
    <scope>NUCLEOTIDE SEQUENCE</scope>
    <source>
        <strain evidence="13">AS01afH2WH_6</strain>
    </source>
</reference>
<dbReference type="EMBL" id="JAAXZR010000022">
    <property type="protein sequence ID" value="NLT79885.1"/>
    <property type="molecule type" value="Genomic_DNA"/>
</dbReference>
<comment type="function">
    <text evidence="9">Site-specific tyrosine recombinase, which acts by catalyzing the cutting and rejoining of the recombining DNA molecules. The XerC-XerD complex is essential to convert dimers of the bacterial chromosome into monomers to permit their segregation at cell division. It also contributes to the segregational stability of plasmids.</text>
</comment>
<dbReference type="InterPro" id="IPR011010">
    <property type="entry name" value="DNA_brk_join_enz"/>
</dbReference>
<organism evidence="13 14">
    <name type="scientific">Bifidobacterium crudilactis</name>
    <dbReference type="NCBI Taxonomy" id="327277"/>
    <lineage>
        <taxon>Bacteria</taxon>
        <taxon>Bacillati</taxon>
        <taxon>Actinomycetota</taxon>
        <taxon>Actinomycetes</taxon>
        <taxon>Bifidobacteriales</taxon>
        <taxon>Bifidobacteriaceae</taxon>
        <taxon>Bifidobacterium</taxon>
    </lineage>
</organism>
<comment type="caution">
    <text evidence="13">The sequence shown here is derived from an EMBL/GenBank/DDBJ whole genome shotgun (WGS) entry which is preliminary data.</text>
</comment>
<feature type="domain" description="Tyr recombinase" evidence="11">
    <location>
        <begin position="102"/>
        <end position="350"/>
    </location>
</feature>
<feature type="region of interest" description="Disordered" evidence="10">
    <location>
        <begin position="232"/>
        <end position="263"/>
    </location>
</feature>
<dbReference type="SUPFAM" id="SSF56349">
    <property type="entry name" value="DNA breaking-rejoining enzymes"/>
    <property type="match status" value="1"/>
</dbReference>
<keyword evidence="4 9" id="KW-0159">Chromosome partition</keyword>
<comment type="subunit">
    <text evidence="9">Forms a cyclic heterotetrameric complex composed of two molecules of XerC and two molecules of XerD.</text>
</comment>
<dbReference type="AlphaFoldDB" id="A0A971CZD0"/>
<dbReference type="GO" id="GO:0006313">
    <property type="term" value="P:DNA transposition"/>
    <property type="evidence" value="ECO:0007669"/>
    <property type="project" value="UniProtKB-UniRule"/>
</dbReference>
<dbReference type="Gene3D" id="1.10.150.130">
    <property type="match status" value="1"/>
</dbReference>
<dbReference type="CDD" id="cd00798">
    <property type="entry name" value="INT_XerDC_C"/>
    <property type="match status" value="1"/>
</dbReference>
<evidence type="ECO:0000256" key="2">
    <source>
        <dbReference type="ARBA" id="ARBA00022490"/>
    </source>
</evidence>
<comment type="subcellular location">
    <subcellularLocation>
        <location evidence="1 9">Cytoplasm</location>
    </subcellularLocation>
</comment>
<dbReference type="Proteomes" id="UP000767327">
    <property type="component" value="Unassembled WGS sequence"/>
</dbReference>
<evidence type="ECO:0000256" key="5">
    <source>
        <dbReference type="ARBA" id="ARBA00022908"/>
    </source>
</evidence>
<dbReference type="GO" id="GO:0051301">
    <property type="term" value="P:cell division"/>
    <property type="evidence" value="ECO:0007669"/>
    <property type="project" value="UniProtKB-KW"/>
</dbReference>
<dbReference type="GO" id="GO:0005737">
    <property type="term" value="C:cytoplasm"/>
    <property type="evidence" value="ECO:0007669"/>
    <property type="project" value="UniProtKB-SubCell"/>
</dbReference>
<comment type="similarity">
    <text evidence="9">Belongs to the 'phage' integrase family. XerC subfamily.</text>
</comment>
<keyword evidence="7 9" id="KW-0233">DNA recombination</keyword>
<evidence type="ECO:0000259" key="12">
    <source>
        <dbReference type="PROSITE" id="PS51900"/>
    </source>
</evidence>
<dbReference type="InterPro" id="IPR013762">
    <property type="entry name" value="Integrase-like_cat_sf"/>
</dbReference>
<evidence type="ECO:0000256" key="6">
    <source>
        <dbReference type="ARBA" id="ARBA00023125"/>
    </source>
</evidence>
<dbReference type="PANTHER" id="PTHR30349">
    <property type="entry name" value="PHAGE INTEGRASE-RELATED"/>
    <property type="match status" value="1"/>
</dbReference>
<feature type="active site" evidence="9">
    <location>
        <position position="328"/>
    </location>
</feature>
<gene>
    <name evidence="9" type="primary">xerC</name>
    <name evidence="13" type="ORF">GXW98_06345</name>
</gene>
<keyword evidence="2 9" id="KW-0963">Cytoplasm</keyword>
<evidence type="ECO:0000313" key="14">
    <source>
        <dbReference type="Proteomes" id="UP000767327"/>
    </source>
</evidence>
<feature type="active site" evidence="9">
    <location>
        <position position="180"/>
    </location>
</feature>
<dbReference type="GO" id="GO:0009037">
    <property type="term" value="F:tyrosine-based site-specific recombinase activity"/>
    <property type="evidence" value="ECO:0007669"/>
    <property type="project" value="UniProtKB-UniRule"/>
</dbReference>
<dbReference type="InterPro" id="IPR023009">
    <property type="entry name" value="Tyrosine_recombinase_XerC/XerD"/>
</dbReference>
<feature type="active site" evidence="9">
    <location>
        <position position="204"/>
    </location>
</feature>
<evidence type="ECO:0000256" key="3">
    <source>
        <dbReference type="ARBA" id="ARBA00022618"/>
    </source>
</evidence>
<feature type="domain" description="Core-binding (CB)" evidence="12">
    <location>
        <begin position="1"/>
        <end position="81"/>
    </location>
</feature>
<feature type="active site" evidence="9">
    <location>
        <position position="305"/>
    </location>
</feature>
<reference evidence="13" key="2">
    <citation type="submission" date="2020-01" db="EMBL/GenBank/DDBJ databases">
        <authorList>
            <person name="Campanaro S."/>
        </authorList>
    </citation>
    <scope>NUCLEOTIDE SEQUENCE</scope>
    <source>
        <strain evidence="13">AS01afH2WH_6</strain>
    </source>
</reference>
<feature type="compositionally biased region" description="Low complexity" evidence="10">
    <location>
        <begin position="138"/>
        <end position="148"/>
    </location>
</feature>
<keyword evidence="3 9" id="KW-0132">Cell division</keyword>
<evidence type="ECO:0000256" key="9">
    <source>
        <dbReference type="HAMAP-Rule" id="MF_01808"/>
    </source>
</evidence>
<evidence type="ECO:0000256" key="8">
    <source>
        <dbReference type="ARBA" id="ARBA00023306"/>
    </source>
</evidence>
<dbReference type="HAMAP" id="MF_01808">
    <property type="entry name" value="Recomb_XerC_XerD"/>
    <property type="match status" value="1"/>
</dbReference>
<dbReference type="InterPro" id="IPR004107">
    <property type="entry name" value="Integrase_SAM-like_N"/>
</dbReference>
<keyword evidence="8 9" id="KW-0131">Cell cycle</keyword>
<dbReference type="PANTHER" id="PTHR30349:SF77">
    <property type="entry name" value="TYROSINE RECOMBINASE XERC"/>
    <property type="match status" value="1"/>
</dbReference>
<dbReference type="SUPFAM" id="SSF47823">
    <property type="entry name" value="lambda integrase-like, N-terminal domain"/>
    <property type="match status" value="1"/>
</dbReference>
<accession>A0A971CZD0</accession>
<evidence type="ECO:0000259" key="11">
    <source>
        <dbReference type="PROSITE" id="PS51898"/>
    </source>
</evidence>
<proteinExistence type="inferred from homology"/>
<dbReference type="Gene3D" id="1.10.443.10">
    <property type="entry name" value="Intergrase catalytic core"/>
    <property type="match status" value="1"/>
</dbReference>
<sequence>MRESFLEYLRVNDGLSPNTVKSYGEDTAEILHVLELRGIADLDDVSVKDLRLWVAHESHGHARSTLARKIVVIRRFFAYLSQHGLISGNPAAELVTPKQSQELPRILTEEQARRMMDSAERPVHEAMRQQSRNDSDMPASRAASSGPRSSKEDGVQRNALWAVELRDAALVELLYATGMRISELVGLDLNDIDYSRRTLRVLGKGNKERVVPFGVPAQHALERWVDEGRGILLPAPHASSPQGQTSGDHSGDGSRARSKGGHDAAREAVFLGARGGRLGVRQASDVVHRQARIAQVPDISPHSLRHSAATHMLDGGADLREVQELLGHASLNTTQRYTHISIEQLKKRYRQAFPRA</sequence>
<dbReference type="PROSITE" id="PS51900">
    <property type="entry name" value="CB"/>
    <property type="match status" value="1"/>
</dbReference>
<feature type="compositionally biased region" description="Basic and acidic residues" evidence="10">
    <location>
        <begin position="116"/>
        <end position="135"/>
    </location>
</feature>
<evidence type="ECO:0000256" key="10">
    <source>
        <dbReference type="SAM" id="MobiDB-lite"/>
    </source>
</evidence>
<dbReference type="InterPro" id="IPR010998">
    <property type="entry name" value="Integrase_recombinase_N"/>
</dbReference>
<feature type="compositionally biased region" description="Basic and acidic residues" evidence="10">
    <location>
        <begin position="249"/>
        <end position="263"/>
    </location>
</feature>
<keyword evidence="6 9" id="KW-0238">DNA-binding</keyword>
<name>A0A971CZD0_9BIFI</name>
<dbReference type="GO" id="GO:0003677">
    <property type="term" value="F:DNA binding"/>
    <property type="evidence" value="ECO:0007669"/>
    <property type="project" value="UniProtKB-UniRule"/>
</dbReference>
<evidence type="ECO:0000256" key="1">
    <source>
        <dbReference type="ARBA" id="ARBA00004496"/>
    </source>
</evidence>
<dbReference type="GO" id="GO:0007059">
    <property type="term" value="P:chromosome segregation"/>
    <property type="evidence" value="ECO:0007669"/>
    <property type="project" value="UniProtKB-UniRule"/>
</dbReference>
<dbReference type="Pfam" id="PF00589">
    <property type="entry name" value="Phage_integrase"/>
    <property type="match status" value="1"/>
</dbReference>
<dbReference type="Pfam" id="PF02899">
    <property type="entry name" value="Phage_int_SAM_1"/>
    <property type="match status" value="1"/>
</dbReference>
<feature type="active site" evidence="9">
    <location>
        <position position="302"/>
    </location>
</feature>
<evidence type="ECO:0000313" key="13">
    <source>
        <dbReference type="EMBL" id="NLT79885.1"/>
    </source>
</evidence>
<feature type="compositionally biased region" description="Polar residues" evidence="10">
    <location>
        <begin position="239"/>
        <end position="248"/>
    </location>
</feature>
<dbReference type="InterPro" id="IPR044068">
    <property type="entry name" value="CB"/>
</dbReference>